<dbReference type="EMBL" id="HG722044">
    <property type="protein sequence ID" value="CDJ61275.1"/>
    <property type="molecule type" value="Genomic_DNA"/>
</dbReference>
<sequence length="143" mass="16282">MTTGMRRIFTDMVPYVAVAAGGGLMRQEEATIFHEFIIGNPGTFEALRWRIAKRFYRKGLTSIYFHDMKMTKTGHQALLAEAIGSHRNAHILEFAAGELAHENKPEALKPPTDTTDRVIRGHKQNLHRLCVLLHWKCPESLLM</sequence>
<protein>
    <submittedName>
        <fullName evidence="1">Uncharacterized protein</fullName>
    </submittedName>
</protein>
<dbReference type="VEuPathDB" id="ToxoDB:EMWEY_00039520"/>
<reference evidence="1" key="2">
    <citation type="submission" date="2013-10" db="EMBL/GenBank/DDBJ databases">
        <authorList>
            <person name="Aslett M."/>
        </authorList>
    </citation>
    <scope>NUCLEOTIDE SEQUENCE [LARGE SCALE GENOMIC DNA]</scope>
    <source>
        <strain evidence="1">Weybridge</strain>
    </source>
</reference>
<gene>
    <name evidence="1" type="ORF">EMWEY_00039520</name>
</gene>
<name>U6MHZ6_EIMMA</name>
<organism evidence="1 2">
    <name type="scientific">Eimeria maxima</name>
    <name type="common">Coccidian parasite</name>
    <dbReference type="NCBI Taxonomy" id="5804"/>
    <lineage>
        <taxon>Eukaryota</taxon>
        <taxon>Sar</taxon>
        <taxon>Alveolata</taxon>
        <taxon>Apicomplexa</taxon>
        <taxon>Conoidasida</taxon>
        <taxon>Coccidia</taxon>
        <taxon>Eucoccidiorida</taxon>
        <taxon>Eimeriorina</taxon>
        <taxon>Eimeriidae</taxon>
        <taxon>Eimeria</taxon>
    </lineage>
</organism>
<dbReference type="AlphaFoldDB" id="U6MHZ6"/>
<reference evidence="1" key="1">
    <citation type="submission" date="2013-10" db="EMBL/GenBank/DDBJ databases">
        <title>Genomic analysis of the causative agents of coccidiosis in chickens.</title>
        <authorList>
            <person name="Reid A.J."/>
            <person name="Blake D."/>
            <person name="Billington K."/>
            <person name="Browne H."/>
            <person name="Dunn M."/>
            <person name="Hung S."/>
            <person name="Kawahara F."/>
            <person name="Miranda-Saavedra D."/>
            <person name="Mourier T."/>
            <person name="Nagra H."/>
            <person name="Otto T.D."/>
            <person name="Rawlings N."/>
            <person name="Sanchez A."/>
            <person name="Sanders M."/>
            <person name="Subramaniam C."/>
            <person name="Tay Y."/>
            <person name="Dear P."/>
            <person name="Doerig C."/>
            <person name="Gruber A."/>
            <person name="Parkinson J."/>
            <person name="Shirley M."/>
            <person name="Wan K.L."/>
            <person name="Berriman M."/>
            <person name="Tomley F."/>
            <person name="Pain A."/>
        </authorList>
    </citation>
    <scope>NUCLEOTIDE SEQUENCE [LARGE SCALE GENOMIC DNA]</scope>
    <source>
        <strain evidence="1">Weybridge</strain>
    </source>
</reference>
<dbReference type="RefSeq" id="XP_013337925.1">
    <property type="nucleotide sequence ID" value="XM_013482471.1"/>
</dbReference>
<keyword evidence="2" id="KW-1185">Reference proteome</keyword>
<dbReference type="GeneID" id="25337938"/>
<proteinExistence type="predicted"/>
<evidence type="ECO:0000313" key="2">
    <source>
        <dbReference type="Proteomes" id="UP000030763"/>
    </source>
</evidence>
<accession>U6MHZ6</accession>
<dbReference type="Proteomes" id="UP000030763">
    <property type="component" value="Unassembled WGS sequence"/>
</dbReference>
<evidence type="ECO:0000313" key="1">
    <source>
        <dbReference type="EMBL" id="CDJ61275.1"/>
    </source>
</evidence>